<dbReference type="InterPro" id="IPR052701">
    <property type="entry name" value="GAG_Ulvan_Degrading_Sulfatases"/>
</dbReference>
<feature type="domain" description="Sulfatase N-terminal" evidence="4">
    <location>
        <begin position="162"/>
        <end position="307"/>
    </location>
</feature>
<dbReference type="InterPro" id="IPR000917">
    <property type="entry name" value="Sulfatase_N"/>
</dbReference>
<comment type="caution">
    <text evidence="5">The sequence shown here is derived from an EMBL/GenBank/DDBJ whole genome shotgun (WGS) entry which is preliminary data.</text>
</comment>
<keyword evidence="6" id="KW-1185">Reference proteome</keyword>
<evidence type="ECO:0000256" key="3">
    <source>
        <dbReference type="SAM" id="SignalP"/>
    </source>
</evidence>
<dbReference type="OrthoDB" id="9763613at2"/>
<dbReference type="SUPFAM" id="SSF53649">
    <property type="entry name" value="Alkaline phosphatase-like"/>
    <property type="match status" value="1"/>
</dbReference>
<dbReference type="InterPro" id="IPR011989">
    <property type="entry name" value="ARM-like"/>
</dbReference>
<dbReference type="Gene3D" id="1.25.10.10">
    <property type="entry name" value="Leucine-rich Repeat Variant"/>
    <property type="match status" value="1"/>
</dbReference>
<proteinExistence type="inferred from homology"/>
<feature type="signal peptide" evidence="3">
    <location>
        <begin position="1"/>
        <end position="29"/>
    </location>
</feature>
<protein>
    <submittedName>
        <fullName evidence="5">Sulfatase</fullName>
    </submittedName>
</protein>
<dbReference type="InterPro" id="IPR016024">
    <property type="entry name" value="ARM-type_fold"/>
</dbReference>
<sequence precursor="true">MGKPRRKTEIVKNATLAIFVALSAGAVYATDAERPNILWLTSEDNSAEWLGCYGNVLAKTPHINQLAREGFRYTNVFANIPVCSPTRGSWITGVHALSLGIQPMRSSNEIPHDRIPYYPDLLAARGYFTGNSTKTDFNIGGRSDGDCWDHQGKVAWEKLPERQPFFQVVNSTTSHESRAHGQVEKTRCNPDDVVVAKYHPDIPQIRKNYAKYYDAVENMDKEIGASLAKLEELGLADNTIVIHNSDHGGVMPRSKRFLFNNSIHCPLIVRIPERYKHLWPAEKPGMTVDRLVAFIDMPKTWMSLTGAEIPSHMQGTIFLGPGTEPEDEFSFGYSERQGDVLDDSRSVRGKRYYYIKRYMPFVPWGQFASYTWKMEATRAWEAHHKAGLTDEITGRFFLPKPHSEELYDTQTDPDCIHNLIDDPRHAERITRMRGALRSWQEEVHDSGLLPEEERAKRAADNGVTIYDMVRDPKLYDLPAYLDAADLAIAGEAQNLPRLAELLKHEDAGVRYWAVTGCLILQDEAKPIREEILALADDQSHEVRAVAAYHLFQIGEKELALLWLGRLLESQTYASMKTLSVIYWIGEEARPLLPAIEKLKPEGKYTVQRQAVVLDRFAGKR</sequence>
<reference evidence="5 6" key="1">
    <citation type="submission" date="2019-02" db="EMBL/GenBank/DDBJ databases">
        <title>Deep-cultivation of Planctomycetes and their phenomic and genomic characterization uncovers novel biology.</title>
        <authorList>
            <person name="Wiegand S."/>
            <person name="Jogler M."/>
            <person name="Boedeker C."/>
            <person name="Pinto D."/>
            <person name="Vollmers J."/>
            <person name="Rivas-Marin E."/>
            <person name="Kohn T."/>
            <person name="Peeters S.H."/>
            <person name="Heuer A."/>
            <person name="Rast P."/>
            <person name="Oberbeckmann S."/>
            <person name="Bunk B."/>
            <person name="Jeske O."/>
            <person name="Meyerdierks A."/>
            <person name="Storesund J.E."/>
            <person name="Kallscheuer N."/>
            <person name="Luecker S."/>
            <person name="Lage O.M."/>
            <person name="Pohl T."/>
            <person name="Merkel B.J."/>
            <person name="Hornburger P."/>
            <person name="Mueller R.-W."/>
            <person name="Bruemmer F."/>
            <person name="Labrenz M."/>
            <person name="Spormann A.M."/>
            <person name="Op Den Camp H."/>
            <person name="Overmann J."/>
            <person name="Amann R."/>
            <person name="Jetten M.S.M."/>
            <person name="Mascher T."/>
            <person name="Medema M.H."/>
            <person name="Devos D.P."/>
            <person name="Kaster A.-K."/>
            <person name="Ovreas L."/>
            <person name="Rohde M."/>
            <person name="Galperin M.Y."/>
            <person name="Jogler C."/>
        </authorList>
    </citation>
    <scope>NUCLEOTIDE SEQUENCE [LARGE SCALE GENOMIC DNA]</scope>
    <source>
        <strain evidence="5 6">Poly41</strain>
    </source>
</reference>
<dbReference type="PANTHER" id="PTHR43751">
    <property type="entry name" value="SULFATASE"/>
    <property type="match status" value="1"/>
</dbReference>
<comment type="similarity">
    <text evidence="1">Belongs to the sulfatase family.</text>
</comment>
<name>A0A5C6DZ82_9BACT</name>
<evidence type="ECO:0000259" key="4">
    <source>
        <dbReference type="Pfam" id="PF00884"/>
    </source>
</evidence>
<dbReference type="Pfam" id="PF00884">
    <property type="entry name" value="Sulfatase"/>
    <property type="match status" value="2"/>
</dbReference>
<dbReference type="Gene3D" id="3.40.720.10">
    <property type="entry name" value="Alkaline Phosphatase, subunit A"/>
    <property type="match status" value="1"/>
</dbReference>
<dbReference type="Proteomes" id="UP000319143">
    <property type="component" value="Unassembled WGS sequence"/>
</dbReference>
<evidence type="ECO:0000256" key="1">
    <source>
        <dbReference type="ARBA" id="ARBA00008779"/>
    </source>
</evidence>
<evidence type="ECO:0000313" key="5">
    <source>
        <dbReference type="EMBL" id="TWU40386.1"/>
    </source>
</evidence>
<dbReference type="PROSITE" id="PS00523">
    <property type="entry name" value="SULFATASE_1"/>
    <property type="match status" value="1"/>
</dbReference>
<dbReference type="SUPFAM" id="SSF48371">
    <property type="entry name" value="ARM repeat"/>
    <property type="match status" value="1"/>
</dbReference>
<dbReference type="EMBL" id="SJPV01000002">
    <property type="protein sequence ID" value="TWU40386.1"/>
    <property type="molecule type" value="Genomic_DNA"/>
</dbReference>
<keyword evidence="3" id="KW-0732">Signal</keyword>
<feature type="domain" description="Sulfatase N-terminal" evidence="4">
    <location>
        <begin position="35"/>
        <end position="136"/>
    </location>
</feature>
<organism evidence="5 6">
    <name type="scientific">Novipirellula artificiosorum</name>
    <dbReference type="NCBI Taxonomy" id="2528016"/>
    <lineage>
        <taxon>Bacteria</taxon>
        <taxon>Pseudomonadati</taxon>
        <taxon>Planctomycetota</taxon>
        <taxon>Planctomycetia</taxon>
        <taxon>Pirellulales</taxon>
        <taxon>Pirellulaceae</taxon>
        <taxon>Novipirellula</taxon>
    </lineage>
</organism>
<dbReference type="CDD" id="cd16027">
    <property type="entry name" value="SGSH"/>
    <property type="match status" value="1"/>
</dbReference>
<evidence type="ECO:0000256" key="2">
    <source>
        <dbReference type="ARBA" id="ARBA00022801"/>
    </source>
</evidence>
<evidence type="ECO:0000313" key="6">
    <source>
        <dbReference type="Proteomes" id="UP000319143"/>
    </source>
</evidence>
<dbReference type="AlphaFoldDB" id="A0A5C6DZ82"/>
<keyword evidence="2" id="KW-0378">Hydrolase</keyword>
<dbReference type="GO" id="GO:0016787">
    <property type="term" value="F:hydrolase activity"/>
    <property type="evidence" value="ECO:0007669"/>
    <property type="project" value="UniProtKB-KW"/>
</dbReference>
<dbReference type="PANTHER" id="PTHR43751:SF1">
    <property type="entry name" value="SULFATASE ATSG-RELATED"/>
    <property type="match status" value="1"/>
</dbReference>
<accession>A0A5C6DZ82</accession>
<dbReference type="InterPro" id="IPR017850">
    <property type="entry name" value="Alkaline_phosphatase_core_sf"/>
</dbReference>
<feature type="chain" id="PRO_5022915156" evidence="3">
    <location>
        <begin position="30"/>
        <end position="620"/>
    </location>
</feature>
<dbReference type="InterPro" id="IPR024607">
    <property type="entry name" value="Sulfatase_CS"/>
</dbReference>
<gene>
    <name evidence="5" type="ORF">Poly41_12180</name>
</gene>